<gene>
    <name evidence="4" type="ORF">C4N18_01810</name>
</gene>
<comment type="similarity">
    <text evidence="1">Belongs to the glycosyl hydrolase 13 family.</text>
</comment>
<keyword evidence="5" id="KW-1185">Reference proteome</keyword>
<dbReference type="InterPro" id="IPR006047">
    <property type="entry name" value="GH13_cat_dom"/>
</dbReference>
<dbReference type="SUPFAM" id="SSF51445">
    <property type="entry name" value="(Trans)glycosidases"/>
    <property type="match status" value="1"/>
</dbReference>
<evidence type="ECO:0000313" key="4">
    <source>
        <dbReference type="EMBL" id="AVQ30022.1"/>
    </source>
</evidence>
<dbReference type="GeneID" id="77466711"/>
<dbReference type="EMBL" id="CP028103">
    <property type="protein sequence ID" value="AVQ30022.1"/>
    <property type="molecule type" value="Genomic_DNA"/>
</dbReference>
<dbReference type="Pfam" id="PF00128">
    <property type="entry name" value="Alpha-amylase"/>
    <property type="match status" value="2"/>
</dbReference>
<name>A0ABN5JDG0_FUSVA</name>
<feature type="domain" description="Glycosyl hydrolase family 13 catalytic" evidence="3">
    <location>
        <begin position="128"/>
        <end position="538"/>
    </location>
</feature>
<evidence type="ECO:0000256" key="1">
    <source>
        <dbReference type="ARBA" id="ARBA00008061"/>
    </source>
</evidence>
<accession>A0ABN5JDG0</accession>
<dbReference type="Pfam" id="PF02922">
    <property type="entry name" value="CBM_48"/>
    <property type="match status" value="1"/>
</dbReference>
<protein>
    <submittedName>
        <fullName evidence="4">Glycogen-debranching protein</fullName>
    </submittedName>
</protein>
<dbReference type="InterPro" id="IPR044505">
    <property type="entry name" value="GlgX_Isoamylase_N_E_set"/>
</dbReference>
<dbReference type="Gene3D" id="2.60.40.1180">
    <property type="entry name" value="Golgi alpha-mannosidase II"/>
    <property type="match status" value="1"/>
</dbReference>
<dbReference type="InterPro" id="IPR014756">
    <property type="entry name" value="Ig_E-set"/>
</dbReference>
<evidence type="ECO:0000256" key="2">
    <source>
        <dbReference type="ARBA" id="ARBA00022946"/>
    </source>
</evidence>
<dbReference type="InterPro" id="IPR013783">
    <property type="entry name" value="Ig-like_fold"/>
</dbReference>
<dbReference type="InterPro" id="IPR048650">
    <property type="entry name" value="ISOA1-3-like_C"/>
</dbReference>
<dbReference type="SUPFAM" id="SSF51011">
    <property type="entry name" value="Glycosyl hydrolase domain"/>
    <property type="match status" value="1"/>
</dbReference>
<sequence length="654" mass="75415">MCVWEAGVPKLGVTIESEGINFAIFAKNKKKVVLNIYSSGSDVAPKKSFILDPTINKTGNIWHIFLKETSTKTLYTWKLDDSPELLDPYALSYTNNKNYSRRKSIAVKKDYVRTKHLNTELENTIIYEVHIKLFTQNFNSMVKFPGTYGGFIEKIPYLKELGITAVEFLPVYEWDDFTGNTGMTNGAKLKNIWGYNPIGFFAPTKKFSKNQTLDSDSEIVEFKELVKNLHDHGIEVILDVVYNHTAEGGNGGKIYNFKAMDNKTFYMLENNDTQYKNYSGCGNTFNCNNKVVKDIIVDSLRYWYLEMGVDGFRFDLASVLGRGEDGQWSEVSLLNELVQDPILSHCKLISESWDLGGYYVGDMPAGWSEWNGKYRDVVRKFIKGEFGLIPELLKRIFGSPDIFKRNNRGPMSNINFVTCHDGFTMWDLVSYNNKHNLNNGENNNDGENNNNSYNYGIEGGTDDPAILEIRKRQIKNMFLILFISQGVPMLLMGDEMGRTQFGNNNAYCQNNRSTWLDWERGAKFYEITNFVKNMIKIRKKYSIFRRKNYLELSECEDCDVSLHGVKLNSPDYSYYSLSIAFVLHDTETDTSFYIALNSYHEELAFELPILQNKKWYLLVDTSKPEKENFREDTEALFEKKYLVQPRSSIILISK</sequence>
<dbReference type="CDD" id="cd11326">
    <property type="entry name" value="AmyAc_Glg_debranch"/>
    <property type="match status" value="1"/>
</dbReference>
<dbReference type="RefSeq" id="WP_005949593.1">
    <property type="nucleotide sequence ID" value="NZ_CP028103.1"/>
</dbReference>
<dbReference type="Proteomes" id="UP000241238">
    <property type="component" value="Chromosome"/>
</dbReference>
<reference evidence="5" key="1">
    <citation type="journal article" date="2018" name="MSphere">
        <title>Fusobacterium Genomics Using MinION and Illumina Sequencing Enables Genome Completion and Correction.</title>
        <authorList>
            <person name="Todd S.M."/>
            <person name="Settlage R.E."/>
            <person name="Lahmers K.K."/>
            <person name="Slade D.J."/>
        </authorList>
    </citation>
    <scope>NUCLEOTIDE SEQUENCE [LARGE SCALE GENOMIC DNA]</scope>
    <source>
        <strain evidence="5">ATCC 27725</strain>
    </source>
</reference>
<dbReference type="Gene3D" id="2.60.40.10">
    <property type="entry name" value="Immunoglobulins"/>
    <property type="match status" value="1"/>
</dbReference>
<evidence type="ECO:0000313" key="5">
    <source>
        <dbReference type="Proteomes" id="UP000241238"/>
    </source>
</evidence>
<dbReference type="CDD" id="cd02856">
    <property type="entry name" value="E_set_GDE_Isoamylase_N"/>
    <property type="match status" value="1"/>
</dbReference>
<dbReference type="InterPro" id="IPR017853">
    <property type="entry name" value="GH"/>
</dbReference>
<dbReference type="InterPro" id="IPR013780">
    <property type="entry name" value="Glyco_hydro_b"/>
</dbReference>
<organism evidence="4 5">
    <name type="scientific">Fusobacterium varium ATCC 27725</name>
    <dbReference type="NCBI Taxonomy" id="469618"/>
    <lineage>
        <taxon>Bacteria</taxon>
        <taxon>Fusobacteriati</taxon>
        <taxon>Fusobacteriota</taxon>
        <taxon>Fusobacteriia</taxon>
        <taxon>Fusobacteriales</taxon>
        <taxon>Fusobacteriaceae</taxon>
        <taxon>Fusobacterium</taxon>
    </lineage>
</organism>
<dbReference type="SMART" id="SM00642">
    <property type="entry name" value="Aamy"/>
    <property type="match status" value="1"/>
</dbReference>
<dbReference type="SUPFAM" id="SSF81296">
    <property type="entry name" value="E set domains"/>
    <property type="match status" value="1"/>
</dbReference>
<evidence type="ECO:0000259" key="3">
    <source>
        <dbReference type="SMART" id="SM00642"/>
    </source>
</evidence>
<dbReference type="Pfam" id="PF21156">
    <property type="entry name" value="ISOA1-3_C"/>
    <property type="match status" value="1"/>
</dbReference>
<keyword evidence="2" id="KW-0809">Transit peptide</keyword>
<dbReference type="PANTHER" id="PTHR43002">
    <property type="entry name" value="GLYCOGEN DEBRANCHING ENZYME"/>
    <property type="match status" value="1"/>
</dbReference>
<dbReference type="InterPro" id="IPR004193">
    <property type="entry name" value="Glyco_hydro_13_N"/>
</dbReference>
<dbReference type="Gene3D" id="3.20.20.80">
    <property type="entry name" value="Glycosidases"/>
    <property type="match status" value="1"/>
</dbReference>
<proteinExistence type="inferred from homology"/>